<keyword evidence="2" id="KW-0067">ATP-binding</keyword>
<dbReference type="GO" id="GO:0005737">
    <property type="term" value="C:cytoplasm"/>
    <property type="evidence" value="ECO:0007669"/>
    <property type="project" value="TreeGrafter"/>
</dbReference>
<name>X0VTT9_9ZZZZ</name>
<dbReference type="EMBL" id="BARS01033858">
    <property type="protein sequence ID" value="GAG15873.1"/>
    <property type="molecule type" value="Genomic_DNA"/>
</dbReference>
<dbReference type="PANTHER" id="PTHR16305">
    <property type="entry name" value="TESTICULAR SOLUBLE ADENYLYL CYCLASE"/>
    <property type="match status" value="1"/>
</dbReference>
<keyword evidence="1" id="KW-0547">Nucleotide-binding</keyword>
<gene>
    <name evidence="3" type="ORF">S01H1_52390</name>
</gene>
<dbReference type="InterPro" id="IPR019734">
    <property type="entry name" value="TPR_rpt"/>
</dbReference>
<dbReference type="PROSITE" id="PS50005">
    <property type="entry name" value="TPR"/>
    <property type="match status" value="1"/>
</dbReference>
<evidence type="ECO:0000256" key="2">
    <source>
        <dbReference type="ARBA" id="ARBA00022840"/>
    </source>
</evidence>
<dbReference type="AlphaFoldDB" id="X0VTT9"/>
<dbReference type="SMART" id="SM00028">
    <property type="entry name" value="TPR"/>
    <property type="match status" value="2"/>
</dbReference>
<organism evidence="3">
    <name type="scientific">marine sediment metagenome</name>
    <dbReference type="NCBI Taxonomy" id="412755"/>
    <lineage>
        <taxon>unclassified sequences</taxon>
        <taxon>metagenomes</taxon>
        <taxon>ecological metagenomes</taxon>
    </lineage>
</organism>
<dbReference type="Gene3D" id="1.25.40.10">
    <property type="entry name" value="Tetratricopeptide repeat domain"/>
    <property type="match status" value="1"/>
</dbReference>
<dbReference type="PANTHER" id="PTHR16305:SF28">
    <property type="entry name" value="GUANYLATE CYCLASE DOMAIN-CONTAINING PROTEIN"/>
    <property type="match status" value="1"/>
</dbReference>
<proteinExistence type="predicted"/>
<protein>
    <submittedName>
        <fullName evidence="3">Uncharacterized protein</fullName>
    </submittedName>
</protein>
<evidence type="ECO:0000256" key="1">
    <source>
        <dbReference type="ARBA" id="ARBA00022741"/>
    </source>
</evidence>
<evidence type="ECO:0000313" key="3">
    <source>
        <dbReference type="EMBL" id="GAG15873.1"/>
    </source>
</evidence>
<reference evidence="3" key="1">
    <citation type="journal article" date="2014" name="Front. Microbiol.">
        <title>High frequency of phylogenetically diverse reductive dehalogenase-homologous genes in deep subseafloor sedimentary metagenomes.</title>
        <authorList>
            <person name="Kawai M."/>
            <person name="Futagami T."/>
            <person name="Toyoda A."/>
            <person name="Takaki Y."/>
            <person name="Nishi S."/>
            <person name="Hori S."/>
            <person name="Arai W."/>
            <person name="Tsubouchi T."/>
            <person name="Morono Y."/>
            <person name="Uchiyama I."/>
            <person name="Ito T."/>
            <person name="Fujiyama A."/>
            <person name="Inagaki F."/>
            <person name="Takami H."/>
        </authorList>
    </citation>
    <scope>NUCLEOTIDE SEQUENCE</scope>
    <source>
        <strain evidence="3">Expedition CK06-06</strain>
    </source>
</reference>
<comment type="caution">
    <text evidence="3">The sequence shown here is derived from an EMBL/GenBank/DDBJ whole genome shotgun (WGS) entry which is preliminary data.</text>
</comment>
<sequence length="260" mass="29435">EDAIQESLLSLREKEMIFQRETSVIAGTHEHTFKHSILREVTYESVLRRQRQVFHSVVAEWLIENSHDREGEFLGLIAEHLIRAGLTERAVDFLQMAGEEAAARYANDEALAYFSRAIEWADQTEVGADNRISLYRGRGLVYETLGDFEGARRDLEVALQLARNAGELKGELRAQLDLGKLWASRDYSKTFDNFESALELARQIDDPALLAHSLNRMGNWYANADCPQDAINYHQEAMTIFDQLGDRAGMAGTLDLLGMV</sequence>
<dbReference type="GO" id="GO:0005524">
    <property type="term" value="F:ATP binding"/>
    <property type="evidence" value="ECO:0007669"/>
    <property type="project" value="UniProtKB-KW"/>
</dbReference>
<dbReference type="InterPro" id="IPR011990">
    <property type="entry name" value="TPR-like_helical_dom_sf"/>
</dbReference>
<accession>X0VTT9</accession>
<dbReference type="GO" id="GO:0004016">
    <property type="term" value="F:adenylate cyclase activity"/>
    <property type="evidence" value="ECO:0007669"/>
    <property type="project" value="TreeGrafter"/>
</dbReference>
<feature type="non-terminal residue" evidence="3">
    <location>
        <position position="260"/>
    </location>
</feature>
<dbReference type="SUPFAM" id="SSF48452">
    <property type="entry name" value="TPR-like"/>
    <property type="match status" value="1"/>
</dbReference>
<feature type="non-terminal residue" evidence="3">
    <location>
        <position position="1"/>
    </location>
</feature>